<comment type="caution">
    <text evidence="1">The sequence shown here is derived from an EMBL/GenBank/DDBJ whole genome shotgun (WGS) entry which is preliminary data.</text>
</comment>
<proteinExistence type="predicted"/>
<keyword evidence="2" id="KW-1185">Reference proteome</keyword>
<protein>
    <submittedName>
        <fullName evidence="1">Uncharacterized protein</fullName>
    </submittedName>
</protein>
<reference evidence="1 2" key="1">
    <citation type="journal article" date="2022" name="New Phytol.">
        <title>Ecological generalism drives hyperdiversity of secondary metabolite gene clusters in xylarialean endophytes.</title>
        <authorList>
            <person name="Franco M.E.E."/>
            <person name="Wisecaver J.H."/>
            <person name="Arnold A.E."/>
            <person name="Ju Y.M."/>
            <person name="Slot J.C."/>
            <person name="Ahrendt S."/>
            <person name="Moore L.P."/>
            <person name="Eastman K.E."/>
            <person name="Scott K."/>
            <person name="Konkel Z."/>
            <person name="Mondo S.J."/>
            <person name="Kuo A."/>
            <person name="Hayes R.D."/>
            <person name="Haridas S."/>
            <person name="Andreopoulos B."/>
            <person name="Riley R."/>
            <person name="LaButti K."/>
            <person name="Pangilinan J."/>
            <person name="Lipzen A."/>
            <person name="Amirebrahimi M."/>
            <person name="Yan J."/>
            <person name="Adam C."/>
            <person name="Keymanesh K."/>
            <person name="Ng V."/>
            <person name="Louie K."/>
            <person name="Northen T."/>
            <person name="Drula E."/>
            <person name="Henrissat B."/>
            <person name="Hsieh H.M."/>
            <person name="Youens-Clark K."/>
            <person name="Lutzoni F."/>
            <person name="Miadlikowska J."/>
            <person name="Eastwood D.C."/>
            <person name="Hamelin R.C."/>
            <person name="Grigoriev I.V."/>
            <person name="U'Ren J.M."/>
        </authorList>
    </citation>
    <scope>NUCLEOTIDE SEQUENCE [LARGE SCALE GENOMIC DNA]</scope>
    <source>
        <strain evidence="1 2">CBS 119005</strain>
    </source>
</reference>
<accession>A0ACB9Z5A5</accession>
<dbReference type="Proteomes" id="UP001497700">
    <property type="component" value="Unassembled WGS sequence"/>
</dbReference>
<evidence type="ECO:0000313" key="1">
    <source>
        <dbReference type="EMBL" id="KAI4866673.1"/>
    </source>
</evidence>
<organism evidence="1 2">
    <name type="scientific">Hypoxylon rubiginosum</name>
    <dbReference type="NCBI Taxonomy" id="110542"/>
    <lineage>
        <taxon>Eukaryota</taxon>
        <taxon>Fungi</taxon>
        <taxon>Dikarya</taxon>
        <taxon>Ascomycota</taxon>
        <taxon>Pezizomycotina</taxon>
        <taxon>Sordariomycetes</taxon>
        <taxon>Xylariomycetidae</taxon>
        <taxon>Xylariales</taxon>
        <taxon>Hypoxylaceae</taxon>
        <taxon>Hypoxylon</taxon>
    </lineage>
</organism>
<name>A0ACB9Z5A5_9PEZI</name>
<dbReference type="EMBL" id="MU393456">
    <property type="protein sequence ID" value="KAI4866673.1"/>
    <property type="molecule type" value="Genomic_DNA"/>
</dbReference>
<gene>
    <name evidence="1" type="ORF">F4820DRAFT_416369</name>
</gene>
<sequence>MAASLTKEEIAWMMTHENDTRVPNIYACSIITGVASLIVLLLRLWARRVAHGRVMLDISDWSLVIAWVSPT</sequence>
<evidence type="ECO:0000313" key="2">
    <source>
        <dbReference type="Proteomes" id="UP001497700"/>
    </source>
</evidence>